<protein>
    <recommendedName>
        <fullName evidence="5">Conjugal transfer protein</fullName>
    </recommendedName>
</protein>
<keyword evidence="2" id="KW-1133">Transmembrane helix</keyword>
<evidence type="ECO:0008006" key="5">
    <source>
        <dbReference type="Google" id="ProtNLM"/>
    </source>
</evidence>
<feature type="compositionally biased region" description="Low complexity" evidence="1">
    <location>
        <begin position="259"/>
        <end position="274"/>
    </location>
</feature>
<dbReference type="AlphaFoldDB" id="A0A2N8PQA4"/>
<comment type="caution">
    <text evidence="3">The sequence shown here is derived from an EMBL/GenBank/DDBJ whole genome shotgun (WGS) entry which is preliminary data.</text>
</comment>
<keyword evidence="4" id="KW-1185">Reference proteome</keyword>
<proteinExistence type="predicted"/>
<feature type="transmembrane region" description="Helical" evidence="2">
    <location>
        <begin position="46"/>
        <end position="69"/>
    </location>
</feature>
<feature type="region of interest" description="Disordered" evidence="1">
    <location>
        <begin position="231"/>
        <end position="284"/>
    </location>
</feature>
<evidence type="ECO:0000256" key="2">
    <source>
        <dbReference type="SAM" id="Phobius"/>
    </source>
</evidence>
<feature type="transmembrane region" description="Helical" evidence="2">
    <location>
        <begin position="103"/>
        <end position="124"/>
    </location>
</feature>
<dbReference type="Proteomes" id="UP000236047">
    <property type="component" value="Unassembled WGS sequence"/>
</dbReference>
<accession>A0A2N8PQA4</accession>
<evidence type="ECO:0000313" key="4">
    <source>
        <dbReference type="Proteomes" id="UP000236047"/>
    </source>
</evidence>
<evidence type="ECO:0000256" key="1">
    <source>
        <dbReference type="SAM" id="MobiDB-lite"/>
    </source>
</evidence>
<organism evidence="3 4">
    <name type="scientific">Streptomyces noursei</name>
    <name type="common">Streptomyces albulus</name>
    <dbReference type="NCBI Taxonomy" id="1971"/>
    <lineage>
        <taxon>Bacteria</taxon>
        <taxon>Bacillati</taxon>
        <taxon>Actinomycetota</taxon>
        <taxon>Actinomycetes</taxon>
        <taxon>Kitasatosporales</taxon>
        <taxon>Streptomycetaceae</taxon>
        <taxon>Streptomyces</taxon>
    </lineage>
</organism>
<feature type="transmembrane region" description="Helical" evidence="2">
    <location>
        <begin position="76"/>
        <end position="97"/>
    </location>
</feature>
<keyword evidence="2" id="KW-0472">Membrane</keyword>
<evidence type="ECO:0000313" key="3">
    <source>
        <dbReference type="EMBL" id="PNE43188.1"/>
    </source>
</evidence>
<feature type="transmembrane region" description="Helical" evidence="2">
    <location>
        <begin position="12"/>
        <end position="34"/>
    </location>
</feature>
<gene>
    <name evidence="3" type="ORF">AOB60_13370</name>
</gene>
<dbReference type="RefSeq" id="WP_102924563.1">
    <property type="nucleotide sequence ID" value="NZ_LJSN01000002.1"/>
</dbReference>
<sequence>MTSRRPLTTTQRWVLGAAFVPMLATGIAGGVGTFSNVSSAYGKGTALGAVAAGEGATAVLALVLLGLTMLGQTSPFVVRAGLWALPAAASAMAAMAAPDSSRAVIYAITPMGMCVAAEGMAFLARRIVVHQDGRDIEADRKAASVVQALAYHRARAANHPDANLRAESERESWKLAQKVGAGDTTLASRLMDVQRERVTDGADTALGAMFAVTATATPVTETVTPIAAPVTPDLTATSMPPALEGASTDARDTEGTQVSAQDAPPAPSADTATAESVTPVTPPVTEARPAVTAATLEELAAVAGVPTPVPGERLTDEQLVVVLRHLRYRDDPPLSYRQAGTDFRDAGFVGSEQRVRRAWGALLSHEEANAAEVGETEKDQ</sequence>
<reference evidence="4" key="1">
    <citation type="submission" date="2015-09" db="EMBL/GenBank/DDBJ databases">
        <authorList>
            <person name="Graham D.E."/>
            <person name="Mahan K.M."/>
            <person name="Klingeman D.M."/>
            <person name="Fida T."/>
            <person name="Giannone R.J."/>
            <person name="Hettich R.L."/>
            <person name="Parry R.J."/>
            <person name="Spain J.C."/>
        </authorList>
    </citation>
    <scope>NUCLEOTIDE SEQUENCE [LARGE SCALE GENOMIC DNA]</scope>
    <source>
        <strain evidence="4">JCM 4701</strain>
    </source>
</reference>
<dbReference type="EMBL" id="LJSN01000002">
    <property type="protein sequence ID" value="PNE43188.1"/>
    <property type="molecule type" value="Genomic_DNA"/>
</dbReference>
<keyword evidence="2" id="KW-0812">Transmembrane</keyword>
<name>A0A2N8PQA4_STRNR</name>